<dbReference type="AlphaFoldDB" id="H1VMD3"/>
<sequence>MTFNLSTRVTAEATEDNSSRYDVDICVVVVAVVVVVSALPVLAALAARVCVRGCCMGAEPESSAGTGSTIGRTRCWGSAGGDVLFWSGAGWRFFSEVLFCFAEWGTCLFSSFCHWCVMYPWHFWKAGPVKGRTPQTVTVSQIPNCWGNRHLPRRGSQGPKACFGGTLGEAWYPYMCIRSKR</sequence>
<proteinExistence type="predicted"/>
<keyword evidence="1" id="KW-1133">Transmembrane helix</keyword>
<dbReference type="Proteomes" id="UP000007174">
    <property type="component" value="Unassembled WGS sequence"/>
</dbReference>
<reference evidence="3" key="1">
    <citation type="journal article" date="2012" name="Nat. Genet.">
        <title>Lifestyle transitions in plant pathogenic Colletotrichum fungi deciphered by genome and transcriptome analyses.</title>
        <authorList>
            <person name="O'Connell R.J."/>
            <person name="Thon M.R."/>
            <person name="Hacquard S."/>
            <person name="Amyotte S.G."/>
            <person name="Kleemann J."/>
            <person name="Torres M.F."/>
            <person name="Damm U."/>
            <person name="Buiate E.A."/>
            <person name="Epstein L."/>
            <person name="Alkan N."/>
            <person name="Altmueller J."/>
            <person name="Alvarado-Balderrama L."/>
            <person name="Bauser C.A."/>
            <person name="Becker C."/>
            <person name="Birren B.W."/>
            <person name="Chen Z."/>
            <person name="Choi J."/>
            <person name="Crouch J.A."/>
            <person name="Duvick J.P."/>
            <person name="Farman M.A."/>
            <person name="Gan P."/>
            <person name="Heiman D."/>
            <person name="Henrissat B."/>
            <person name="Howard R.J."/>
            <person name="Kabbage M."/>
            <person name="Koch C."/>
            <person name="Kracher B."/>
            <person name="Kubo Y."/>
            <person name="Law A.D."/>
            <person name="Lebrun M.-H."/>
            <person name="Lee Y.-H."/>
            <person name="Miyara I."/>
            <person name="Moore N."/>
            <person name="Neumann U."/>
            <person name="Nordstroem K."/>
            <person name="Panaccione D.G."/>
            <person name="Panstruga R."/>
            <person name="Place M."/>
            <person name="Proctor R.H."/>
            <person name="Prusky D."/>
            <person name="Rech G."/>
            <person name="Reinhardt R."/>
            <person name="Rollins J.A."/>
            <person name="Rounsley S."/>
            <person name="Schardl C.L."/>
            <person name="Schwartz D.C."/>
            <person name="Shenoy N."/>
            <person name="Shirasu K."/>
            <person name="Sikhakolli U.R."/>
            <person name="Stueber K."/>
            <person name="Sukno S.A."/>
            <person name="Sweigard J.A."/>
            <person name="Takano Y."/>
            <person name="Takahara H."/>
            <person name="Trail F."/>
            <person name="van der Does H.C."/>
            <person name="Voll L.M."/>
            <person name="Will I."/>
            <person name="Young S."/>
            <person name="Zeng Q."/>
            <person name="Zhang J."/>
            <person name="Zhou S."/>
            <person name="Dickman M.B."/>
            <person name="Schulze-Lefert P."/>
            <person name="Ver Loren van Themaat E."/>
            <person name="Ma L.-J."/>
            <person name="Vaillancourt L.J."/>
        </authorList>
    </citation>
    <scope>NUCLEOTIDE SEQUENCE [LARGE SCALE GENOMIC DNA]</scope>
    <source>
        <strain evidence="3">IMI 349063</strain>
    </source>
</reference>
<evidence type="ECO:0000313" key="2">
    <source>
        <dbReference type="EMBL" id="CCF41386.1"/>
    </source>
</evidence>
<name>H1VMD3_COLHI</name>
<evidence type="ECO:0000313" key="3">
    <source>
        <dbReference type="Proteomes" id="UP000007174"/>
    </source>
</evidence>
<feature type="transmembrane region" description="Helical" evidence="1">
    <location>
        <begin position="25"/>
        <end position="47"/>
    </location>
</feature>
<keyword evidence="1" id="KW-0472">Membrane</keyword>
<dbReference type="EMBL" id="CACQ02004668">
    <property type="protein sequence ID" value="CCF41386.1"/>
    <property type="molecule type" value="Genomic_DNA"/>
</dbReference>
<dbReference type="HOGENOM" id="CLU_1488909_0_0_1"/>
<evidence type="ECO:0000256" key="1">
    <source>
        <dbReference type="SAM" id="Phobius"/>
    </source>
</evidence>
<organism evidence="2 3">
    <name type="scientific">Colletotrichum higginsianum (strain IMI 349063)</name>
    <name type="common">Crucifer anthracnose fungus</name>
    <dbReference type="NCBI Taxonomy" id="759273"/>
    <lineage>
        <taxon>Eukaryota</taxon>
        <taxon>Fungi</taxon>
        <taxon>Dikarya</taxon>
        <taxon>Ascomycota</taxon>
        <taxon>Pezizomycotina</taxon>
        <taxon>Sordariomycetes</taxon>
        <taxon>Hypocreomycetidae</taxon>
        <taxon>Glomerellales</taxon>
        <taxon>Glomerellaceae</taxon>
        <taxon>Colletotrichum</taxon>
        <taxon>Colletotrichum destructivum species complex</taxon>
    </lineage>
</organism>
<accession>H1VMD3</accession>
<gene>
    <name evidence="2" type="ORF">CH063_11685</name>
</gene>
<keyword evidence="1" id="KW-0812">Transmembrane</keyword>
<protein>
    <submittedName>
        <fullName evidence="2">Uncharacterized protein</fullName>
    </submittedName>
</protein>